<keyword evidence="1" id="KW-0732">Signal</keyword>
<comment type="caution">
    <text evidence="2">The sequence shown here is derived from an EMBL/GenBank/DDBJ whole genome shotgun (WGS) entry which is preliminary data.</text>
</comment>
<protein>
    <recommendedName>
        <fullName evidence="4">RlpA-like protein double-psi beta-barrel domain-containing protein</fullName>
    </recommendedName>
</protein>
<evidence type="ECO:0000313" key="2">
    <source>
        <dbReference type="EMBL" id="KAF5317908.1"/>
    </source>
</evidence>
<dbReference type="OrthoDB" id="406505at2759"/>
<dbReference type="InterPro" id="IPR036908">
    <property type="entry name" value="RlpA-like_sf"/>
</dbReference>
<dbReference type="Proteomes" id="UP000541558">
    <property type="component" value="Unassembled WGS sequence"/>
</dbReference>
<keyword evidence="3" id="KW-1185">Reference proteome</keyword>
<gene>
    <name evidence="2" type="ORF">D9611_014418</name>
</gene>
<proteinExistence type="predicted"/>
<dbReference type="AlphaFoldDB" id="A0A8H5EZN9"/>
<sequence length="208" mass="22874">MGGSTFASAGRATIARAVSETSRYHKAHSLGDDYQFDPRDEFCESLRCPPTCNQVQGEQGGRPDKEGVGGALKGLVTALKGLVGIGKPERVTITWYTGHDLKNPSCWSNGKWAPTDNSFVAALTQHGWHDKPKCFKFVELCNTPKRCVFVRVVDTCAGCTANSKHVDLTKAAFGELASFDEGKLNVQFRHATEPSEWHEDLWGPKFKK</sequence>
<dbReference type="InterPro" id="IPR051477">
    <property type="entry name" value="Expansin_CellWall"/>
</dbReference>
<dbReference type="PANTHER" id="PTHR31836">
    <property type="match status" value="1"/>
</dbReference>
<dbReference type="CDD" id="cd22191">
    <property type="entry name" value="DPBB_RlpA_EXP_N-like"/>
    <property type="match status" value="1"/>
</dbReference>
<accession>A0A8H5EZN9</accession>
<dbReference type="PANTHER" id="PTHR31836:SF22">
    <property type="entry name" value="RLPA-LIKE PROTEIN DOUBLE-PSI BETA-BARREL DOMAIN-CONTAINING PROTEIN"/>
    <property type="match status" value="1"/>
</dbReference>
<dbReference type="EMBL" id="JAACJK010000190">
    <property type="protein sequence ID" value="KAF5317908.1"/>
    <property type="molecule type" value="Genomic_DNA"/>
</dbReference>
<dbReference type="SUPFAM" id="SSF50685">
    <property type="entry name" value="Barwin-like endoglucanases"/>
    <property type="match status" value="1"/>
</dbReference>
<evidence type="ECO:0000313" key="3">
    <source>
        <dbReference type="Proteomes" id="UP000541558"/>
    </source>
</evidence>
<organism evidence="2 3">
    <name type="scientific">Ephemerocybe angulata</name>
    <dbReference type="NCBI Taxonomy" id="980116"/>
    <lineage>
        <taxon>Eukaryota</taxon>
        <taxon>Fungi</taxon>
        <taxon>Dikarya</taxon>
        <taxon>Basidiomycota</taxon>
        <taxon>Agaricomycotina</taxon>
        <taxon>Agaricomycetes</taxon>
        <taxon>Agaricomycetidae</taxon>
        <taxon>Agaricales</taxon>
        <taxon>Agaricineae</taxon>
        <taxon>Psathyrellaceae</taxon>
        <taxon>Ephemerocybe</taxon>
    </lineage>
</organism>
<evidence type="ECO:0000256" key="1">
    <source>
        <dbReference type="ARBA" id="ARBA00022729"/>
    </source>
</evidence>
<evidence type="ECO:0008006" key="4">
    <source>
        <dbReference type="Google" id="ProtNLM"/>
    </source>
</evidence>
<reference evidence="2 3" key="1">
    <citation type="journal article" date="2020" name="ISME J.">
        <title>Uncovering the hidden diversity of litter-decomposition mechanisms in mushroom-forming fungi.</title>
        <authorList>
            <person name="Floudas D."/>
            <person name="Bentzer J."/>
            <person name="Ahren D."/>
            <person name="Johansson T."/>
            <person name="Persson P."/>
            <person name="Tunlid A."/>
        </authorList>
    </citation>
    <scope>NUCLEOTIDE SEQUENCE [LARGE SCALE GENOMIC DNA]</scope>
    <source>
        <strain evidence="2 3">CBS 175.51</strain>
    </source>
</reference>
<name>A0A8H5EZN9_9AGAR</name>
<dbReference type="Gene3D" id="2.40.40.10">
    <property type="entry name" value="RlpA-like domain"/>
    <property type="match status" value="1"/>
</dbReference>